<dbReference type="Proteomes" id="UP000267096">
    <property type="component" value="Unassembled WGS sequence"/>
</dbReference>
<accession>A0A0M3JKF7</accession>
<dbReference type="InterPro" id="IPR036157">
    <property type="entry name" value="dUTPase-like_sf"/>
</dbReference>
<evidence type="ECO:0000313" key="1">
    <source>
        <dbReference type="EMBL" id="VDK30282.1"/>
    </source>
</evidence>
<dbReference type="AlphaFoldDB" id="A0A0M3JKF7"/>
<evidence type="ECO:0000313" key="2">
    <source>
        <dbReference type="Proteomes" id="UP000267096"/>
    </source>
</evidence>
<protein>
    <submittedName>
        <fullName evidence="1 3">Uncharacterized protein</fullName>
    </submittedName>
</protein>
<dbReference type="OrthoDB" id="419889at2759"/>
<name>A0A0M3JKF7_ANISI</name>
<dbReference type="EMBL" id="UYRR01020026">
    <property type="protein sequence ID" value="VDK30282.1"/>
    <property type="molecule type" value="Genomic_DNA"/>
</dbReference>
<reference evidence="1 2" key="2">
    <citation type="submission" date="2018-11" db="EMBL/GenBank/DDBJ databases">
        <authorList>
            <consortium name="Pathogen Informatics"/>
        </authorList>
    </citation>
    <scope>NUCLEOTIDE SEQUENCE [LARGE SCALE GENOMIC DNA]</scope>
</reference>
<proteinExistence type="predicted"/>
<reference evidence="3" key="1">
    <citation type="submission" date="2017-02" db="UniProtKB">
        <authorList>
            <consortium name="WormBaseParasite"/>
        </authorList>
    </citation>
    <scope>IDENTIFICATION</scope>
</reference>
<keyword evidence="2" id="KW-1185">Reference proteome</keyword>
<evidence type="ECO:0000313" key="3">
    <source>
        <dbReference type="WBParaSite" id="ASIM_0000813001-mRNA-1"/>
    </source>
</evidence>
<organism evidence="3">
    <name type="scientific">Anisakis simplex</name>
    <name type="common">Herring worm</name>
    <dbReference type="NCBI Taxonomy" id="6269"/>
    <lineage>
        <taxon>Eukaryota</taxon>
        <taxon>Metazoa</taxon>
        <taxon>Ecdysozoa</taxon>
        <taxon>Nematoda</taxon>
        <taxon>Chromadorea</taxon>
        <taxon>Rhabditida</taxon>
        <taxon>Spirurina</taxon>
        <taxon>Ascaridomorpha</taxon>
        <taxon>Ascaridoidea</taxon>
        <taxon>Anisakidae</taxon>
        <taxon>Anisakis</taxon>
        <taxon>Anisakis simplex complex</taxon>
    </lineage>
</organism>
<dbReference type="SUPFAM" id="SSF51283">
    <property type="entry name" value="dUTPase-like"/>
    <property type="match status" value="1"/>
</dbReference>
<sequence length="70" mass="7736">MDAKLQIRFSKLSENAQMPKYGSDWAAGADLYSACNCTVPAKGRQLLSFSRLEIVLLLSNCLQKLVCLRG</sequence>
<dbReference type="WBParaSite" id="ASIM_0000813001-mRNA-1">
    <property type="protein sequence ID" value="ASIM_0000813001-mRNA-1"/>
    <property type="gene ID" value="ASIM_0000813001"/>
</dbReference>
<gene>
    <name evidence="1" type="ORF">ASIM_LOCUS7885</name>
</gene>
<dbReference type="Gene3D" id="2.70.40.10">
    <property type="match status" value="1"/>
</dbReference>